<dbReference type="AlphaFoldDB" id="A0AAN4YSV8"/>
<reference evidence="2" key="1">
    <citation type="submission" date="2023-04" db="EMBL/GenBank/DDBJ databases">
        <title>Aspergillus oryzae NBRC 4228.</title>
        <authorList>
            <person name="Ichikawa N."/>
            <person name="Sato H."/>
            <person name="Tonouchi N."/>
        </authorList>
    </citation>
    <scope>NUCLEOTIDE SEQUENCE</scope>
    <source>
        <strain evidence="2">NBRC 4228</strain>
    </source>
</reference>
<evidence type="ECO:0000313" key="2">
    <source>
        <dbReference type="EMBL" id="GMG32501.1"/>
    </source>
</evidence>
<evidence type="ECO:0000256" key="1">
    <source>
        <dbReference type="SAM" id="MobiDB-lite"/>
    </source>
</evidence>
<gene>
    <name evidence="2" type="ORF">Aory04_000821800</name>
</gene>
<accession>A0AAN4YSV8</accession>
<sequence length="89" mass="10179">MTLGRRPWDPGGEGAWTKIDTSQDSLSIDKPSVSHWILMDAETQDERHMKFGLTFMSLIFPDQGNEEHENSETYSIEVRGDIKGRAHFL</sequence>
<feature type="region of interest" description="Disordered" evidence="1">
    <location>
        <begin position="1"/>
        <end position="25"/>
    </location>
</feature>
<proteinExistence type="predicted"/>
<name>A0AAN4YSV8_ASPOZ</name>
<dbReference type="EMBL" id="BSYA01000102">
    <property type="protein sequence ID" value="GMG32501.1"/>
    <property type="molecule type" value="Genomic_DNA"/>
</dbReference>
<evidence type="ECO:0000313" key="3">
    <source>
        <dbReference type="Proteomes" id="UP001165205"/>
    </source>
</evidence>
<comment type="caution">
    <text evidence="2">The sequence shown here is derived from an EMBL/GenBank/DDBJ whole genome shotgun (WGS) entry which is preliminary data.</text>
</comment>
<organism evidence="2 3">
    <name type="scientific">Aspergillus oryzae</name>
    <name type="common">Yellow koji mold</name>
    <dbReference type="NCBI Taxonomy" id="5062"/>
    <lineage>
        <taxon>Eukaryota</taxon>
        <taxon>Fungi</taxon>
        <taxon>Dikarya</taxon>
        <taxon>Ascomycota</taxon>
        <taxon>Pezizomycotina</taxon>
        <taxon>Eurotiomycetes</taxon>
        <taxon>Eurotiomycetidae</taxon>
        <taxon>Eurotiales</taxon>
        <taxon>Aspergillaceae</taxon>
        <taxon>Aspergillus</taxon>
        <taxon>Aspergillus subgen. Circumdati</taxon>
    </lineage>
</organism>
<dbReference type="Proteomes" id="UP001165205">
    <property type="component" value="Unassembled WGS sequence"/>
</dbReference>
<protein>
    <submittedName>
        <fullName evidence="2">Unnamed protein product</fullName>
    </submittedName>
</protein>